<reference evidence="3" key="1">
    <citation type="submission" date="2023-03" db="EMBL/GenBank/DDBJ databases">
        <title>Massive genome expansion in bonnet fungi (Mycena s.s.) driven by repeated elements and novel gene families across ecological guilds.</title>
        <authorList>
            <consortium name="Lawrence Berkeley National Laboratory"/>
            <person name="Harder C.B."/>
            <person name="Miyauchi S."/>
            <person name="Viragh M."/>
            <person name="Kuo A."/>
            <person name="Thoen E."/>
            <person name="Andreopoulos B."/>
            <person name="Lu D."/>
            <person name="Skrede I."/>
            <person name="Drula E."/>
            <person name="Henrissat B."/>
            <person name="Morin E."/>
            <person name="Kohler A."/>
            <person name="Barry K."/>
            <person name="LaButti K."/>
            <person name="Morin E."/>
            <person name="Salamov A."/>
            <person name="Lipzen A."/>
            <person name="Mereny Z."/>
            <person name="Hegedus B."/>
            <person name="Baldrian P."/>
            <person name="Stursova M."/>
            <person name="Weitz H."/>
            <person name="Taylor A."/>
            <person name="Grigoriev I.V."/>
            <person name="Nagy L.G."/>
            <person name="Martin F."/>
            <person name="Kauserud H."/>
        </authorList>
    </citation>
    <scope>NUCLEOTIDE SEQUENCE</scope>
    <source>
        <strain evidence="3">CBHHK182m</strain>
    </source>
</reference>
<feature type="compositionally biased region" description="Gly residues" evidence="2">
    <location>
        <begin position="196"/>
        <end position="222"/>
    </location>
</feature>
<feature type="coiled-coil region" evidence="1">
    <location>
        <begin position="124"/>
        <end position="156"/>
    </location>
</feature>
<evidence type="ECO:0000256" key="2">
    <source>
        <dbReference type="SAM" id="MobiDB-lite"/>
    </source>
</evidence>
<keyword evidence="4" id="KW-1185">Reference proteome</keyword>
<accession>A0AAD7IET1</accession>
<name>A0AAD7IET1_9AGAR</name>
<comment type="caution">
    <text evidence="3">The sequence shown here is derived from an EMBL/GenBank/DDBJ whole genome shotgun (WGS) entry which is preliminary data.</text>
</comment>
<dbReference type="AlphaFoldDB" id="A0AAD7IET1"/>
<dbReference type="Proteomes" id="UP001215598">
    <property type="component" value="Unassembled WGS sequence"/>
</dbReference>
<evidence type="ECO:0000313" key="3">
    <source>
        <dbReference type="EMBL" id="KAJ7740334.1"/>
    </source>
</evidence>
<evidence type="ECO:0000256" key="1">
    <source>
        <dbReference type="SAM" id="Coils"/>
    </source>
</evidence>
<proteinExistence type="predicted"/>
<feature type="region of interest" description="Disordered" evidence="2">
    <location>
        <begin position="196"/>
        <end position="228"/>
    </location>
</feature>
<gene>
    <name evidence="3" type="ORF">B0H16DRAFT_1729031</name>
</gene>
<evidence type="ECO:0000313" key="4">
    <source>
        <dbReference type="Proteomes" id="UP001215598"/>
    </source>
</evidence>
<sequence>MEPFSLPHRSRSTAFPDEVRYGAAGGFSAYYIFSPFGWPAHNESFRLRAEFSRTHSALQRDEEAPQFVADLARLRARLASLYAIVGIQDLIRDRAILAARADIDAVLELMTDDFVGAWGPYFSARAARNRRRRLALEAQRRREEDAQRRREEEQAQALAAFHALVAQSGGTITVGDLPDIPISELGLLDDDGGWGTGGGSGGWGNGGWGNGDGGGWGNGGGSAWDNGGWAASASNGWAGWAHEWDHFPPLVPREPIRFESMRPWGRLRICRLGREYTAAVEGRHRGLSGMANPMLFLRALRRRRQRRERRERRLRRARLCSRADFLKKLQ</sequence>
<keyword evidence="1" id="KW-0175">Coiled coil</keyword>
<organism evidence="3 4">
    <name type="scientific">Mycena metata</name>
    <dbReference type="NCBI Taxonomy" id="1033252"/>
    <lineage>
        <taxon>Eukaryota</taxon>
        <taxon>Fungi</taxon>
        <taxon>Dikarya</taxon>
        <taxon>Basidiomycota</taxon>
        <taxon>Agaricomycotina</taxon>
        <taxon>Agaricomycetes</taxon>
        <taxon>Agaricomycetidae</taxon>
        <taxon>Agaricales</taxon>
        <taxon>Marasmiineae</taxon>
        <taxon>Mycenaceae</taxon>
        <taxon>Mycena</taxon>
    </lineage>
</organism>
<protein>
    <submittedName>
        <fullName evidence="3">Uncharacterized protein</fullName>
    </submittedName>
</protein>
<dbReference type="EMBL" id="JARKIB010000103">
    <property type="protein sequence ID" value="KAJ7740334.1"/>
    <property type="molecule type" value="Genomic_DNA"/>
</dbReference>